<feature type="region of interest" description="Disordered" evidence="1">
    <location>
        <begin position="1"/>
        <end position="309"/>
    </location>
</feature>
<dbReference type="Proteomes" id="UP001172155">
    <property type="component" value="Unassembled WGS sequence"/>
</dbReference>
<evidence type="ECO:0000256" key="1">
    <source>
        <dbReference type="SAM" id="MobiDB-lite"/>
    </source>
</evidence>
<proteinExistence type="predicted"/>
<protein>
    <submittedName>
        <fullName evidence="2">Uncharacterized protein</fullName>
    </submittedName>
</protein>
<comment type="caution">
    <text evidence="2">The sequence shown here is derived from an EMBL/GenBank/DDBJ whole genome shotgun (WGS) entry which is preliminary data.</text>
</comment>
<accession>A0AA40F8Q1</accession>
<feature type="compositionally biased region" description="Basic and acidic residues" evidence="1">
    <location>
        <begin position="185"/>
        <end position="199"/>
    </location>
</feature>
<dbReference type="EMBL" id="JAUKUD010000001">
    <property type="protein sequence ID" value="KAK0753274.1"/>
    <property type="molecule type" value="Genomic_DNA"/>
</dbReference>
<feature type="compositionally biased region" description="Basic and acidic residues" evidence="1">
    <location>
        <begin position="110"/>
        <end position="123"/>
    </location>
</feature>
<feature type="compositionally biased region" description="Polar residues" evidence="1">
    <location>
        <begin position="47"/>
        <end position="75"/>
    </location>
</feature>
<keyword evidence="3" id="KW-1185">Reference proteome</keyword>
<organism evidence="2 3">
    <name type="scientific">Schizothecium vesticola</name>
    <dbReference type="NCBI Taxonomy" id="314040"/>
    <lineage>
        <taxon>Eukaryota</taxon>
        <taxon>Fungi</taxon>
        <taxon>Dikarya</taxon>
        <taxon>Ascomycota</taxon>
        <taxon>Pezizomycotina</taxon>
        <taxon>Sordariomycetes</taxon>
        <taxon>Sordariomycetidae</taxon>
        <taxon>Sordariales</taxon>
        <taxon>Schizotheciaceae</taxon>
        <taxon>Schizothecium</taxon>
    </lineage>
</organism>
<name>A0AA40F8Q1_9PEZI</name>
<evidence type="ECO:0000313" key="3">
    <source>
        <dbReference type="Proteomes" id="UP001172155"/>
    </source>
</evidence>
<feature type="compositionally biased region" description="Basic residues" evidence="1">
    <location>
        <begin position="283"/>
        <end position="295"/>
    </location>
</feature>
<dbReference type="AlphaFoldDB" id="A0AA40F8Q1"/>
<feature type="compositionally biased region" description="Polar residues" evidence="1">
    <location>
        <begin position="298"/>
        <end position="309"/>
    </location>
</feature>
<sequence length="309" mass="31569">MESLNNISSAVTKAIWGTDESTTQEPISGKTGDVSKGQPYDAGNLEPNEQSLAQTPLPTTTELDFNSKPDISSSKDLPVPSSDTPDTHPAPQKTNPSSTGPGDHTTSQSDTRHPSDPAADHHASAPKQDVDDTTGGLDVGDSPDKLLSGPGPRPLEVVAKEHGGDAGVSPPPAPKQEVGGGGAPLERHDSGHSSDDGKGGRGLKYVKSSGLVADGGDFDAAKPGAGREADRLLEQKGVHRDPAAHGGLVANKEGAADSEEDVDRSSASDMAAGAGEEKEKKKVSLKTKIKNKLHLGSHSGSTTTASVPA</sequence>
<feature type="compositionally biased region" description="Polar residues" evidence="1">
    <location>
        <begin position="92"/>
        <end position="109"/>
    </location>
</feature>
<feature type="compositionally biased region" description="Basic and acidic residues" evidence="1">
    <location>
        <begin position="225"/>
        <end position="243"/>
    </location>
</feature>
<feature type="compositionally biased region" description="Polar residues" evidence="1">
    <location>
        <begin position="1"/>
        <end position="11"/>
    </location>
</feature>
<evidence type="ECO:0000313" key="2">
    <source>
        <dbReference type="EMBL" id="KAK0753274.1"/>
    </source>
</evidence>
<reference evidence="2" key="1">
    <citation type="submission" date="2023-06" db="EMBL/GenBank/DDBJ databases">
        <title>Genome-scale phylogeny and comparative genomics of the fungal order Sordariales.</title>
        <authorList>
            <consortium name="Lawrence Berkeley National Laboratory"/>
            <person name="Hensen N."/>
            <person name="Bonometti L."/>
            <person name="Westerberg I."/>
            <person name="Brannstrom I.O."/>
            <person name="Guillou S."/>
            <person name="Cros-Aarteil S."/>
            <person name="Calhoun S."/>
            <person name="Haridas S."/>
            <person name="Kuo A."/>
            <person name="Mondo S."/>
            <person name="Pangilinan J."/>
            <person name="Riley R."/>
            <person name="LaButti K."/>
            <person name="Andreopoulos B."/>
            <person name="Lipzen A."/>
            <person name="Chen C."/>
            <person name="Yanf M."/>
            <person name="Daum C."/>
            <person name="Ng V."/>
            <person name="Clum A."/>
            <person name="Steindorff A."/>
            <person name="Ohm R."/>
            <person name="Martin F."/>
            <person name="Silar P."/>
            <person name="Natvig D."/>
            <person name="Lalanne C."/>
            <person name="Gautier V."/>
            <person name="Ament-velasquez S.L."/>
            <person name="Kruys A."/>
            <person name="Hutchinson M.I."/>
            <person name="Powell A.J."/>
            <person name="Barry K."/>
            <person name="Miller A.N."/>
            <person name="Grigoriev I.V."/>
            <person name="Debuchy R."/>
            <person name="Gladieux P."/>
            <person name="Thoren M.H."/>
            <person name="Johannesson H."/>
        </authorList>
    </citation>
    <scope>NUCLEOTIDE SEQUENCE</scope>
    <source>
        <strain evidence="2">SMH3187-1</strain>
    </source>
</reference>
<gene>
    <name evidence="2" type="ORF">B0T18DRAFT_10401</name>
</gene>